<keyword evidence="2" id="KW-1185">Reference proteome</keyword>
<protein>
    <submittedName>
        <fullName evidence="3">Uncharacterized protein</fullName>
    </submittedName>
</protein>
<dbReference type="Proteomes" id="UP000887540">
    <property type="component" value="Unplaced"/>
</dbReference>
<sequence length="98" mass="10956">MVIEEISCLGGCKLKVFSLINNQWKGSFSIAKNIIAKINEAKKNEAMKREESDDSSALSCDETDMAESKMEYLPSDSDDKIDVKKEIKGESKDDDESE</sequence>
<reference evidence="3" key="1">
    <citation type="submission" date="2022-11" db="UniProtKB">
        <authorList>
            <consortium name="WormBaseParasite"/>
        </authorList>
    </citation>
    <scope>IDENTIFICATION</scope>
</reference>
<dbReference type="AlphaFoldDB" id="A0A914EEG7"/>
<feature type="region of interest" description="Disordered" evidence="1">
    <location>
        <begin position="44"/>
        <end position="98"/>
    </location>
</feature>
<evidence type="ECO:0000313" key="3">
    <source>
        <dbReference type="WBParaSite" id="ACRNAN_scaffold7686.g19892.t1"/>
    </source>
</evidence>
<name>A0A914EEG7_9BILA</name>
<dbReference type="WBParaSite" id="ACRNAN_scaffold7686.g19892.t1">
    <property type="protein sequence ID" value="ACRNAN_scaffold7686.g19892.t1"/>
    <property type="gene ID" value="ACRNAN_scaffold7686.g19892"/>
</dbReference>
<evidence type="ECO:0000313" key="2">
    <source>
        <dbReference type="Proteomes" id="UP000887540"/>
    </source>
</evidence>
<proteinExistence type="predicted"/>
<feature type="compositionally biased region" description="Basic and acidic residues" evidence="1">
    <location>
        <begin position="77"/>
        <end position="91"/>
    </location>
</feature>
<accession>A0A914EEG7</accession>
<organism evidence="2 3">
    <name type="scientific">Acrobeloides nanus</name>
    <dbReference type="NCBI Taxonomy" id="290746"/>
    <lineage>
        <taxon>Eukaryota</taxon>
        <taxon>Metazoa</taxon>
        <taxon>Ecdysozoa</taxon>
        <taxon>Nematoda</taxon>
        <taxon>Chromadorea</taxon>
        <taxon>Rhabditida</taxon>
        <taxon>Tylenchina</taxon>
        <taxon>Cephalobomorpha</taxon>
        <taxon>Cephaloboidea</taxon>
        <taxon>Cephalobidae</taxon>
        <taxon>Acrobeloides</taxon>
    </lineage>
</organism>
<evidence type="ECO:0000256" key="1">
    <source>
        <dbReference type="SAM" id="MobiDB-lite"/>
    </source>
</evidence>